<sequence length="711" mass="84387">MNENQIAFIICADHVQYYNECVRYINELEVPEQFTTDIICIQEAESMVQGYRAGMQASDAKYKVYLRQDVLLLNRNFLHDILQIFQQDESIGLIGMVGCSKLPENANFMECWDIGSMEVFNGRTLDDDFKLRQPNQKYEAVMAVQGTVMVTQYDIGWQEELEAAIDGWYFYDIALSLNMLKKGYRTVVPEQKIPWCYHIKECVDLKEYTRLRFQMIRTYSEFFRSVEHEEEELQKVTEQTAQISSIRNHMIRLMENGMYSVMNEMAEEIRLSWPVDMQIREIANIMEIYDLEEASDICVNHSEWYRCHSWSQMYELYGWVRFVLLRIAFHREDERIQVLKDKLSMGQISKDAVSKILAVSLRDTAPVYENLLHENRTEPLVSVIIAVYNGEDTIGKTIDSVLSQTYYNMEIIIVDDASTDRSKEIISGYRDERIRTFFLETNNNVCNAGNVGFHNARGKYVALIGHDDLWDKEKLRKQVAFLEEHSAYSACFTWIHVIDEHDNISNQENYLLRLKLCSDNLSQSRWVNRMMETSNYMCAPSACIRREMLEKVGYYRYGLLQLQDFELWLRLLSEGPVYFLQERLTYYRQFSKKDKKQNLSAVNPGQQNRTCHEEQWVAYHFLESMKDEKFLLLFRKFFKYPNAQSSKEILCEKAFLLWKWKNCYAVKCFIELLEDPEIRTILKEKYQFELKDFYNMNRKPMFYDPGYKDTP</sequence>
<dbReference type="InterPro" id="IPR029044">
    <property type="entry name" value="Nucleotide-diphossugar_trans"/>
</dbReference>
<dbReference type="PANTHER" id="PTHR43685">
    <property type="entry name" value="GLYCOSYLTRANSFERASE"/>
    <property type="match status" value="1"/>
</dbReference>
<protein>
    <submittedName>
        <fullName evidence="4">Uncharacterized protein</fullName>
    </submittedName>
</protein>
<feature type="domain" description="Glycosyltransferase 2-like" evidence="2">
    <location>
        <begin position="382"/>
        <end position="552"/>
    </location>
</feature>
<proteinExistence type="inferred from homology"/>
<dbReference type="Pfam" id="PF00535">
    <property type="entry name" value="Glycos_transf_2"/>
    <property type="match status" value="1"/>
</dbReference>
<dbReference type="PATRIC" id="fig|1235802.3.peg.1367"/>
<keyword evidence="5" id="KW-1185">Reference proteome</keyword>
<dbReference type="Proteomes" id="UP000012589">
    <property type="component" value="Unassembled WGS sequence"/>
</dbReference>
<dbReference type="PANTHER" id="PTHR43685:SF11">
    <property type="entry name" value="GLYCOSYLTRANSFERASE TAGX-RELATED"/>
    <property type="match status" value="1"/>
</dbReference>
<evidence type="ECO:0000259" key="3">
    <source>
        <dbReference type="Pfam" id="PF13712"/>
    </source>
</evidence>
<dbReference type="eggNOG" id="COG1215">
    <property type="taxonomic scope" value="Bacteria"/>
</dbReference>
<dbReference type="EMBL" id="AQFT01000039">
    <property type="protein sequence ID" value="EMZ33740.1"/>
    <property type="molecule type" value="Genomic_DNA"/>
</dbReference>
<organism evidence="4 5">
    <name type="scientific">Eubacterium plexicaudatum ASF492</name>
    <dbReference type="NCBI Taxonomy" id="1235802"/>
    <lineage>
        <taxon>Bacteria</taxon>
        <taxon>Bacillati</taxon>
        <taxon>Bacillota</taxon>
        <taxon>Clostridia</taxon>
        <taxon>Eubacteriales</taxon>
        <taxon>Eubacteriaceae</taxon>
        <taxon>Eubacterium</taxon>
    </lineage>
</organism>
<evidence type="ECO:0000259" key="2">
    <source>
        <dbReference type="Pfam" id="PF00535"/>
    </source>
</evidence>
<dbReference type="Gene3D" id="3.90.550.10">
    <property type="entry name" value="Spore Coat Polysaccharide Biosynthesis Protein SpsA, Chain A"/>
    <property type="match status" value="2"/>
</dbReference>
<comment type="caution">
    <text evidence="4">The sequence shown here is derived from an EMBL/GenBank/DDBJ whole genome shotgun (WGS) entry which is preliminary data.</text>
</comment>
<evidence type="ECO:0000256" key="1">
    <source>
        <dbReference type="ARBA" id="ARBA00006739"/>
    </source>
</evidence>
<dbReference type="InterPro" id="IPR001173">
    <property type="entry name" value="Glyco_trans_2-like"/>
</dbReference>
<evidence type="ECO:0000313" key="4">
    <source>
        <dbReference type="EMBL" id="EMZ33740.1"/>
    </source>
</evidence>
<accession>N2B5P7</accession>
<dbReference type="Pfam" id="PF13712">
    <property type="entry name" value="Glyco_tranf_2_5"/>
    <property type="match status" value="1"/>
</dbReference>
<comment type="similarity">
    <text evidence="1">Belongs to the glycosyltransferase 2 family.</text>
</comment>
<dbReference type="eggNOG" id="COG1216">
    <property type="taxonomic scope" value="Bacteria"/>
</dbReference>
<dbReference type="AlphaFoldDB" id="N2B5P7"/>
<dbReference type="STRING" id="1235802.C823_01279"/>
<reference evidence="4 5" key="1">
    <citation type="journal article" date="2014" name="Genome Announc.">
        <title>Draft genome sequences of the altered schaedler flora, a defined bacterial community from gnotobiotic mice.</title>
        <authorList>
            <person name="Wannemuehler M.J."/>
            <person name="Overstreet A.M."/>
            <person name="Ward D.V."/>
            <person name="Phillips G.J."/>
        </authorList>
    </citation>
    <scope>NUCLEOTIDE SEQUENCE [LARGE SCALE GENOMIC DNA]</scope>
    <source>
        <strain evidence="4 5">ASF492</strain>
    </source>
</reference>
<name>N2B5P7_9FIRM</name>
<dbReference type="SUPFAM" id="SSF53448">
    <property type="entry name" value="Nucleotide-diphospho-sugar transferases"/>
    <property type="match status" value="2"/>
</dbReference>
<dbReference type="HOGENOM" id="CLU_388181_0_0_9"/>
<dbReference type="InterPro" id="IPR059123">
    <property type="entry name" value="StrF_dom"/>
</dbReference>
<feature type="domain" description="Streptomycin biosynthesis protein StrF" evidence="3">
    <location>
        <begin position="7"/>
        <end position="218"/>
    </location>
</feature>
<dbReference type="InterPro" id="IPR050834">
    <property type="entry name" value="Glycosyltransf_2"/>
</dbReference>
<evidence type="ECO:0000313" key="5">
    <source>
        <dbReference type="Proteomes" id="UP000012589"/>
    </source>
</evidence>
<gene>
    <name evidence="4" type="ORF">C823_01279</name>
</gene>
<dbReference type="OrthoDB" id="199095at2"/>